<dbReference type="EMBL" id="BLQM01000073">
    <property type="protein sequence ID" value="GMH59655.1"/>
    <property type="molecule type" value="Genomic_DNA"/>
</dbReference>
<accession>A0A9W6ZYX5</accession>
<organism evidence="12 13">
    <name type="scientific">Triparma laevis f. inornata</name>
    <dbReference type="NCBI Taxonomy" id="1714386"/>
    <lineage>
        <taxon>Eukaryota</taxon>
        <taxon>Sar</taxon>
        <taxon>Stramenopiles</taxon>
        <taxon>Ochrophyta</taxon>
        <taxon>Bolidophyceae</taxon>
        <taxon>Parmales</taxon>
        <taxon>Triparmaceae</taxon>
        <taxon>Triparma</taxon>
    </lineage>
</organism>
<feature type="region of interest" description="Disordered" evidence="9">
    <location>
        <begin position="415"/>
        <end position="446"/>
    </location>
</feature>
<feature type="transmembrane region" description="Helical" evidence="10">
    <location>
        <begin position="52"/>
        <end position="71"/>
    </location>
</feature>
<evidence type="ECO:0000256" key="6">
    <source>
        <dbReference type="ARBA" id="ARBA00022989"/>
    </source>
</evidence>
<keyword evidence="4 10" id="KW-0812">Transmembrane</keyword>
<evidence type="ECO:0000256" key="1">
    <source>
        <dbReference type="ARBA" id="ARBA00004141"/>
    </source>
</evidence>
<gene>
    <name evidence="12" type="ORF">TL16_g02873</name>
</gene>
<sequence length="446" mass="51081">MARKQPPSRNPSIGSPNSPDAKPYSTSPKRSPPSTHPGSKPSSFPYVVHWTYWLKVISFFVIYSAAVIWLFKDIEVEIWGEKKYNMVPRFILTISYALFPTLLAMHNIQTRRTAAAFLYMQCATVLMNFVTSIAWYRNPRELGILPDVGHDMVGEFPEHVTLNLPLLGTPITLESASLSDNIILSLAVVTGVYFIRKPNFSDIFRRFIFIYGTLELMRTCVVCLTSLPDASAVCRRLTPIGDLKSGASSWESINDNFWYDIWMHTLMILIPVHPVTCGDMIFSGHSNTALCLALIWHTYYKWVPEKVNIVKTLVWASAMTACSLLIVTRVHYTLDVVLAFYFTVTIWSAYHRLATEVNLGHRFISVWWIDAVVIYPLMEFLELPLEGERVQTNARKSRDEMDLFELQIMGMHLDDEEARAERDERRIRRRKGKAGEAVGEDEKKNE</sequence>
<dbReference type="PANTHER" id="PTHR21290">
    <property type="entry name" value="SPHINGOMYELIN SYNTHETASE"/>
    <property type="match status" value="1"/>
</dbReference>
<feature type="domain" description="Sphingomyelin synthase-like" evidence="11">
    <location>
        <begin position="276"/>
        <end position="351"/>
    </location>
</feature>
<evidence type="ECO:0000256" key="4">
    <source>
        <dbReference type="ARBA" id="ARBA00022692"/>
    </source>
</evidence>
<evidence type="ECO:0000313" key="13">
    <source>
        <dbReference type="Proteomes" id="UP001162640"/>
    </source>
</evidence>
<protein>
    <recommendedName>
        <fullName evidence="11">Sphingomyelin synthase-like domain-containing protein</fullName>
    </recommendedName>
</protein>
<dbReference type="GO" id="GO:0005789">
    <property type="term" value="C:endoplasmic reticulum membrane"/>
    <property type="evidence" value="ECO:0007669"/>
    <property type="project" value="TreeGrafter"/>
</dbReference>
<reference evidence="13" key="1">
    <citation type="journal article" date="2023" name="Commun. Biol.">
        <title>Genome analysis of Parmales, the sister group of diatoms, reveals the evolutionary specialization of diatoms from phago-mixotrophs to photoautotrophs.</title>
        <authorList>
            <person name="Ban H."/>
            <person name="Sato S."/>
            <person name="Yoshikawa S."/>
            <person name="Yamada K."/>
            <person name="Nakamura Y."/>
            <person name="Ichinomiya M."/>
            <person name="Sato N."/>
            <person name="Blanc-Mathieu R."/>
            <person name="Endo H."/>
            <person name="Kuwata A."/>
            <person name="Ogata H."/>
        </authorList>
    </citation>
    <scope>NUCLEOTIDE SEQUENCE [LARGE SCALE GENOMIC DNA]</scope>
</reference>
<comment type="subcellular location">
    <subcellularLocation>
        <location evidence="1">Membrane</location>
        <topology evidence="1">Multi-pass membrane protein</topology>
    </subcellularLocation>
</comment>
<evidence type="ECO:0000256" key="9">
    <source>
        <dbReference type="SAM" id="MobiDB-lite"/>
    </source>
</evidence>
<evidence type="ECO:0000256" key="10">
    <source>
        <dbReference type="SAM" id="Phobius"/>
    </source>
</evidence>
<comment type="similarity">
    <text evidence="2">Belongs to the sphingomyelin synthase family.</text>
</comment>
<dbReference type="PANTHER" id="PTHR21290:SF25">
    <property type="entry name" value="SPHINGOMYELIN SYNTHASE-RELATED PROTEIN 1"/>
    <property type="match status" value="1"/>
</dbReference>
<dbReference type="GO" id="GO:0005886">
    <property type="term" value="C:plasma membrane"/>
    <property type="evidence" value="ECO:0007669"/>
    <property type="project" value="TreeGrafter"/>
</dbReference>
<evidence type="ECO:0000259" key="11">
    <source>
        <dbReference type="Pfam" id="PF14360"/>
    </source>
</evidence>
<evidence type="ECO:0000256" key="7">
    <source>
        <dbReference type="ARBA" id="ARBA00023098"/>
    </source>
</evidence>
<dbReference type="GO" id="GO:0033188">
    <property type="term" value="F:sphingomyelin synthase activity"/>
    <property type="evidence" value="ECO:0007669"/>
    <property type="project" value="TreeGrafter"/>
</dbReference>
<evidence type="ECO:0000256" key="5">
    <source>
        <dbReference type="ARBA" id="ARBA00022919"/>
    </source>
</evidence>
<keyword evidence="6 10" id="KW-1133">Transmembrane helix</keyword>
<keyword evidence="8 10" id="KW-0472">Membrane</keyword>
<feature type="transmembrane region" description="Helical" evidence="10">
    <location>
        <begin position="117"/>
        <end position="136"/>
    </location>
</feature>
<evidence type="ECO:0000256" key="3">
    <source>
        <dbReference type="ARBA" id="ARBA00022679"/>
    </source>
</evidence>
<dbReference type="Proteomes" id="UP001162640">
    <property type="component" value="Unassembled WGS sequence"/>
</dbReference>
<dbReference type="AlphaFoldDB" id="A0A9W6ZYX5"/>
<proteinExistence type="inferred from homology"/>
<feature type="compositionally biased region" description="Polar residues" evidence="9">
    <location>
        <begin position="10"/>
        <end position="29"/>
    </location>
</feature>
<evidence type="ECO:0000256" key="8">
    <source>
        <dbReference type="ARBA" id="ARBA00023136"/>
    </source>
</evidence>
<keyword evidence="3" id="KW-0808">Transferase</keyword>
<comment type="caution">
    <text evidence="12">The sequence shown here is derived from an EMBL/GenBank/DDBJ whole genome shotgun (WGS) entry which is preliminary data.</text>
</comment>
<name>A0A9W6ZYX5_9STRA</name>
<evidence type="ECO:0000313" key="12">
    <source>
        <dbReference type="EMBL" id="GMH59655.1"/>
    </source>
</evidence>
<evidence type="ECO:0000256" key="2">
    <source>
        <dbReference type="ARBA" id="ARBA00005441"/>
    </source>
</evidence>
<keyword evidence="7" id="KW-0443">Lipid metabolism</keyword>
<dbReference type="GO" id="GO:0046513">
    <property type="term" value="P:ceramide biosynthetic process"/>
    <property type="evidence" value="ECO:0007669"/>
    <property type="project" value="TreeGrafter"/>
</dbReference>
<dbReference type="GO" id="GO:0000139">
    <property type="term" value="C:Golgi membrane"/>
    <property type="evidence" value="ECO:0007669"/>
    <property type="project" value="TreeGrafter"/>
</dbReference>
<dbReference type="Pfam" id="PF14360">
    <property type="entry name" value="PAP2_C"/>
    <property type="match status" value="1"/>
</dbReference>
<feature type="region of interest" description="Disordered" evidence="9">
    <location>
        <begin position="1"/>
        <end position="40"/>
    </location>
</feature>
<feature type="transmembrane region" description="Helical" evidence="10">
    <location>
        <begin position="86"/>
        <end position="105"/>
    </location>
</feature>
<keyword evidence="5" id="KW-0746">Sphingolipid metabolism</keyword>
<dbReference type="InterPro" id="IPR045221">
    <property type="entry name" value="Sphingomyelin_synth-like"/>
</dbReference>
<dbReference type="InterPro" id="IPR025749">
    <property type="entry name" value="Sphingomyelin_synth-like_dom"/>
</dbReference>
<dbReference type="GO" id="GO:0047493">
    <property type="term" value="F:ceramide cholinephosphotransferase activity"/>
    <property type="evidence" value="ECO:0007669"/>
    <property type="project" value="TreeGrafter"/>
</dbReference>